<dbReference type="InterPro" id="IPR003439">
    <property type="entry name" value="ABC_transporter-like_ATP-bd"/>
</dbReference>
<dbReference type="InterPro" id="IPR003593">
    <property type="entry name" value="AAA+_ATPase"/>
</dbReference>
<dbReference type="SUPFAM" id="SSF52540">
    <property type="entry name" value="P-loop containing nucleoside triphosphate hydrolases"/>
    <property type="match status" value="1"/>
</dbReference>
<dbReference type="PANTHER" id="PTHR43820:SF4">
    <property type="entry name" value="HIGH-AFFINITY BRANCHED-CHAIN AMINO ACID TRANSPORT ATP-BINDING PROTEIN LIVF"/>
    <property type="match status" value="1"/>
</dbReference>
<reference evidence="7 8" key="1">
    <citation type="submission" date="2020-03" db="EMBL/GenBank/DDBJ databases">
        <title>Whole genome shotgun sequence of Phytohabitans rumicis NBRC 108638.</title>
        <authorList>
            <person name="Komaki H."/>
            <person name="Tamura T."/>
        </authorList>
    </citation>
    <scope>NUCLEOTIDE SEQUENCE [LARGE SCALE GENOMIC DNA]</scope>
    <source>
        <strain evidence="7 8">NBRC 108638</strain>
    </source>
</reference>
<dbReference type="PROSITE" id="PS00211">
    <property type="entry name" value="ABC_TRANSPORTER_1"/>
    <property type="match status" value="1"/>
</dbReference>
<sequence length="243" mass="25465">MTLRVGGLCAGYHGGRVLHGVELTVESGTVQAIVGRNGAGKTTLVHAIAGLLKPYSGMVVVDGVELAGAPAHVIARAGVGLVPQGRRVFASLTVSEHLRLAVGGRRSPQWTVARVLELLPRLAERLGNRGDQLSGGEQQMLAIARALLTQPRVLLLDEPSEGLAAGVAARVRELISGLAGAGMSVLLVEQRLDHAIEVADRIAVLDYGHVVFDESTTQVRAEPVSVQSMLSIDQPLNPQPQGS</sequence>
<dbReference type="AlphaFoldDB" id="A0A6V8LCT1"/>
<dbReference type="GO" id="GO:0015658">
    <property type="term" value="F:branched-chain amino acid transmembrane transporter activity"/>
    <property type="evidence" value="ECO:0007669"/>
    <property type="project" value="TreeGrafter"/>
</dbReference>
<keyword evidence="3" id="KW-0547">Nucleotide-binding</keyword>
<accession>A0A6V8LCT1</accession>
<keyword evidence="8" id="KW-1185">Reference proteome</keyword>
<dbReference type="SMART" id="SM00382">
    <property type="entry name" value="AAA"/>
    <property type="match status" value="1"/>
</dbReference>
<keyword evidence="4 7" id="KW-0067">ATP-binding</keyword>
<gene>
    <name evidence="7" type="ORF">Prum_054490</name>
</gene>
<feature type="domain" description="ABC transporter" evidence="6">
    <location>
        <begin position="3"/>
        <end position="232"/>
    </location>
</feature>
<dbReference type="PROSITE" id="PS50893">
    <property type="entry name" value="ABC_TRANSPORTER_2"/>
    <property type="match status" value="1"/>
</dbReference>
<evidence type="ECO:0000256" key="2">
    <source>
        <dbReference type="ARBA" id="ARBA00022448"/>
    </source>
</evidence>
<keyword evidence="2" id="KW-0813">Transport</keyword>
<dbReference type="Gene3D" id="3.40.50.300">
    <property type="entry name" value="P-loop containing nucleotide triphosphate hydrolases"/>
    <property type="match status" value="1"/>
</dbReference>
<evidence type="ECO:0000313" key="7">
    <source>
        <dbReference type="EMBL" id="GFJ91807.1"/>
    </source>
</evidence>
<comment type="caution">
    <text evidence="7">The sequence shown here is derived from an EMBL/GenBank/DDBJ whole genome shotgun (WGS) entry which is preliminary data.</text>
</comment>
<dbReference type="InterPro" id="IPR017871">
    <property type="entry name" value="ABC_transporter-like_CS"/>
</dbReference>
<evidence type="ECO:0000256" key="4">
    <source>
        <dbReference type="ARBA" id="ARBA00022840"/>
    </source>
</evidence>
<dbReference type="RefSeq" id="WP_173078818.1">
    <property type="nucleotide sequence ID" value="NZ_BAABJB010000017.1"/>
</dbReference>
<dbReference type="Proteomes" id="UP000482960">
    <property type="component" value="Unassembled WGS sequence"/>
</dbReference>
<evidence type="ECO:0000256" key="1">
    <source>
        <dbReference type="ARBA" id="ARBA00005417"/>
    </source>
</evidence>
<organism evidence="7 8">
    <name type="scientific">Phytohabitans rumicis</name>
    <dbReference type="NCBI Taxonomy" id="1076125"/>
    <lineage>
        <taxon>Bacteria</taxon>
        <taxon>Bacillati</taxon>
        <taxon>Actinomycetota</taxon>
        <taxon>Actinomycetes</taxon>
        <taxon>Micromonosporales</taxon>
        <taxon>Micromonosporaceae</taxon>
    </lineage>
</organism>
<dbReference type="PANTHER" id="PTHR43820">
    <property type="entry name" value="HIGH-AFFINITY BRANCHED-CHAIN AMINO ACID TRANSPORT ATP-BINDING PROTEIN LIVF"/>
    <property type="match status" value="1"/>
</dbReference>
<evidence type="ECO:0000313" key="8">
    <source>
        <dbReference type="Proteomes" id="UP000482960"/>
    </source>
</evidence>
<evidence type="ECO:0000256" key="5">
    <source>
        <dbReference type="ARBA" id="ARBA00022970"/>
    </source>
</evidence>
<name>A0A6V8LCT1_9ACTN</name>
<dbReference type="Pfam" id="PF00005">
    <property type="entry name" value="ABC_tran"/>
    <property type="match status" value="1"/>
</dbReference>
<dbReference type="GO" id="GO:0015807">
    <property type="term" value="P:L-amino acid transport"/>
    <property type="evidence" value="ECO:0007669"/>
    <property type="project" value="TreeGrafter"/>
</dbReference>
<keyword evidence="5" id="KW-0029">Amino-acid transport</keyword>
<protein>
    <submittedName>
        <fullName evidence="7">ABC transporter ATP-binding protein</fullName>
    </submittedName>
</protein>
<dbReference type="GO" id="GO:0005524">
    <property type="term" value="F:ATP binding"/>
    <property type="evidence" value="ECO:0007669"/>
    <property type="project" value="UniProtKB-KW"/>
</dbReference>
<evidence type="ECO:0000259" key="6">
    <source>
        <dbReference type="PROSITE" id="PS50893"/>
    </source>
</evidence>
<proteinExistence type="inferred from homology"/>
<dbReference type="CDD" id="cd03224">
    <property type="entry name" value="ABC_TM1139_LivF_branched"/>
    <property type="match status" value="1"/>
</dbReference>
<dbReference type="InterPro" id="IPR027417">
    <property type="entry name" value="P-loop_NTPase"/>
</dbReference>
<dbReference type="GO" id="GO:0016887">
    <property type="term" value="F:ATP hydrolysis activity"/>
    <property type="evidence" value="ECO:0007669"/>
    <property type="project" value="InterPro"/>
</dbReference>
<dbReference type="InterPro" id="IPR052156">
    <property type="entry name" value="BCAA_Transport_ATP-bd_LivF"/>
</dbReference>
<evidence type="ECO:0000256" key="3">
    <source>
        <dbReference type="ARBA" id="ARBA00022741"/>
    </source>
</evidence>
<comment type="similarity">
    <text evidence="1">Belongs to the ABC transporter superfamily.</text>
</comment>
<dbReference type="EMBL" id="BLPG01000001">
    <property type="protein sequence ID" value="GFJ91807.1"/>
    <property type="molecule type" value="Genomic_DNA"/>
</dbReference>
<reference evidence="7 8" key="2">
    <citation type="submission" date="2020-03" db="EMBL/GenBank/DDBJ databases">
        <authorList>
            <person name="Ichikawa N."/>
            <person name="Kimura A."/>
            <person name="Kitahashi Y."/>
            <person name="Uohara A."/>
        </authorList>
    </citation>
    <scope>NUCLEOTIDE SEQUENCE [LARGE SCALE GENOMIC DNA]</scope>
    <source>
        <strain evidence="7 8">NBRC 108638</strain>
    </source>
</reference>